<dbReference type="GeneID" id="93300906"/>
<comment type="caution">
    <text evidence="1">The sequence shown here is derived from an EMBL/GenBank/DDBJ whole genome shotgun (WGS) entry which is preliminary data.</text>
</comment>
<evidence type="ECO:0008006" key="3">
    <source>
        <dbReference type="Google" id="ProtNLM"/>
    </source>
</evidence>
<name>A0A1E3A1X4_9FIRM</name>
<reference evidence="1 2" key="1">
    <citation type="submission" date="2016-07" db="EMBL/GenBank/DDBJ databases">
        <title>Characterization of isolates of Eisenbergiella tayi derived from blood cultures, using whole genome sequencing.</title>
        <authorList>
            <person name="Burdz T."/>
            <person name="Wiebe D."/>
            <person name="Huynh C."/>
            <person name="Bernard K."/>
        </authorList>
    </citation>
    <scope>NUCLEOTIDE SEQUENCE [LARGE SCALE GENOMIC DNA]</scope>
    <source>
        <strain evidence="1 2">NML 120489</strain>
    </source>
</reference>
<evidence type="ECO:0000313" key="1">
    <source>
        <dbReference type="EMBL" id="ODM02753.1"/>
    </source>
</evidence>
<dbReference type="Proteomes" id="UP000095003">
    <property type="component" value="Unassembled WGS sequence"/>
</dbReference>
<dbReference type="RefSeq" id="WP_069159357.1">
    <property type="nucleotide sequence ID" value="NZ_MCGI01000008.1"/>
</dbReference>
<proteinExistence type="predicted"/>
<sequence>MRNYKVILKLTGPITQVPDSQKLFGALMYMFAEKYGDERAADLASAVRNKEIHLALSNIMPEGYLPAPKDYLMDHISKKNNLAEELKKKHAAIKIRSYIKSQELEHVLAEPENSEFLFPYVTQLDLQQLRASIDSVCYDIPELDTRLYSVPTVVLSEVSQDKKGREHYRPVDTYCYFLQVDDSSLCSDFLGMTEDAAADQKMIILGKRASQGLNLFQFMEIAEQKGSGAEAAFYLNTGMLLPDSIDFKASSIKLFTSQRRPFEMTGGWRKDAPKYYISFIEQGSIIVVREGVGHAGKSIESPFRQNRDIVFGNAFLYPIYLSERQV</sequence>
<protein>
    <recommendedName>
        <fullName evidence="3">CRISPR system Cms protein Csm4</fullName>
    </recommendedName>
</protein>
<accession>A0A1E3A1X4</accession>
<dbReference type="AlphaFoldDB" id="A0A1E3A1X4"/>
<gene>
    <name evidence="1" type="ORF">BEH84_05984</name>
</gene>
<evidence type="ECO:0000313" key="2">
    <source>
        <dbReference type="Proteomes" id="UP000095003"/>
    </source>
</evidence>
<dbReference type="EMBL" id="MCGI01000008">
    <property type="protein sequence ID" value="ODM02753.1"/>
    <property type="molecule type" value="Genomic_DNA"/>
</dbReference>
<organism evidence="1 2">
    <name type="scientific">Eisenbergiella tayi</name>
    <dbReference type="NCBI Taxonomy" id="1432052"/>
    <lineage>
        <taxon>Bacteria</taxon>
        <taxon>Bacillati</taxon>
        <taxon>Bacillota</taxon>
        <taxon>Clostridia</taxon>
        <taxon>Lachnospirales</taxon>
        <taxon>Lachnospiraceae</taxon>
        <taxon>Eisenbergiella</taxon>
    </lineage>
</organism>